<dbReference type="InterPro" id="IPR053164">
    <property type="entry name" value="IS1016-like_transposase"/>
</dbReference>
<evidence type="ECO:0000313" key="1">
    <source>
        <dbReference type="Proteomes" id="UP000887540"/>
    </source>
</evidence>
<accession>A0A914CFH3</accession>
<sequence length="95" mass="11398">MWRAYANLDALPPQYNHLVVNHGVTFVDRQIGAHTQSVESKNGQLKEFVRRKYGIHDEPFTSHLREFAWRERFGDRNNVFYHLWSQISMFYPCIQ</sequence>
<dbReference type="Proteomes" id="UP000887540">
    <property type="component" value="Unplaced"/>
</dbReference>
<dbReference type="WBParaSite" id="ACRNAN_scaffold10324.g14372.t1">
    <property type="protein sequence ID" value="ACRNAN_scaffold10324.g14372.t1"/>
    <property type="gene ID" value="ACRNAN_scaffold10324.g14372"/>
</dbReference>
<protein>
    <submittedName>
        <fullName evidence="2">Transposase</fullName>
    </submittedName>
</protein>
<reference evidence="2" key="1">
    <citation type="submission" date="2022-11" db="UniProtKB">
        <authorList>
            <consortium name="WormBaseParasite"/>
        </authorList>
    </citation>
    <scope>IDENTIFICATION</scope>
</reference>
<proteinExistence type="predicted"/>
<name>A0A914CFH3_9BILA</name>
<evidence type="ECO:0000313" key="2">
    <source>
        <dbReference type="WBParaSite" id="ACRNAN_scaffold10324.g14372.t1"/>
    </source>
</evidence>
<dbReference type="PANTHER" id="PTHR47163:SF2">
    <property type="entry name" value="SI:DKEY-17M8.2"/>
    <property type="match status" value="1"/>
</dbReference>
<dbReference type="AlphaFoldDB" id="A0A914CFH3"/>
<organism evidence="1 2">
    <name type="scientific">Acrobeloides nanus</name>
    <dbReference type="NCBI Taxonomy" id="290746"/>
    <lineage>
        <taxon>Eukaryota</taxon>
        <taxon>Metazoa</taxon>
        <taxon>Ecdysozoa</taxon>
        <taxon>Nematoda</taxon>
        <taxon>Chromadorea</taxon>
        <taxon>Rhabditida</taxon>
        <taxon>Tylenchina</taxon>
        <taxon>Cephalobomorpha</taxon>
        <taxon>Cephaloboidea</taxon>
        <taxon>Cephalobidae</taxon>
        <taxon>Acrobeloides</taxon>
    </lineage>
</organism>
<keyword evidence="1" id="KW-1185">Reference proteome</keyword>
<dbReference type="PANTHER" id="PTHR47163">
    <property type="entry name" value="DDE_TNP_IS1595 DOMAIN-CONTAINING PROTEIN"/>
    <property type="match status" value="1"/>
</dbReference>